<evidence type="ECO:0000256" key="1">
    <source>
        <dbReference type="SAM" id="MobiDB-lite"/>
    </source>
</evidence>
<dbReference type="InterPro" id="IPR027267">
    <property type="entry name" value="AH/BAR_dom_sf"/>
</dbReference>
<dbReference type="Gene3D" id="1.20.1270.60">
    <property type="entry name" value="Arfaptin homology (AH) domain/BAR domain"/>
    <property type="match status" value="1"/>
</dbReference>
<dbReference type="PROSITE" id="PS51338">
    <property type="entry name" value="IMD"/>
    <property type="match status" value="1"/>
</dbReference>
<dbReference type="EMBL" id="CAQQ02033715">
    <property type="status" value="NOT_ANNOTATED_CDS"/>
    <property type="molecule type" value="Genomic_DNA"/>
</dbReference>
<proteinExistence type="predicted"/>
<dbReference type="GO" id="GO:0003779">
    <property type="term" value="F:actin binding"/>
    <property type="evidence" value="ECO:0007669"/>
    <property type="project" value="InterPro"/>
</dbReference>
<sequence length="223" mass="24296">MIEERTRYCAFVNLLQPVVKEECEVMFELGHLQEAMQSIAIVTKDPGTLPQASEELIMDAKSNMNLYPESPGGNSGSHGCSNSLGSRKSSVCSISSINSSGSSSSPGHHHYQRSISQFISPSIRLKPGESSDSVDQIYEDSIQELNNLIGELDSFQREHEAKEKLRMYSNSSSSSNNGHHLNQIPVNGNNGVFGTSDAESDKISLGSLNYSTHSTKYSDSEIS</sequence>
<dbReference type="PANTHER" id="PTHR15708:SF4">
    <property type="entry name" value="FI21477P1-RELATED"/>
    <property type="match status" value="1"/>
</dbReference>
<dbReference type="GO" id="GO:0030031">
    <property type="term" value="P:cell projection assembly"/>
    <property type="evidence" value="ECO:0007669"/>
    <property type="project" value="TreeGrafter"/>
</dbReference>
<dbReference type="Proteomes" id="UP000015102">
    <property type="component" value="Unassembled WGS sequence"/>
</dbReference>
<reference evidence="4" key="1">
    <citation type="submission" date="2013-02" db="EMBL/GenBank/DDBJ databases">
        <authorList>
            <person name="Hughes D."/>
        </authorList>
    </citation>
    <scope>NUCLEOTIDE SEQUENCE</scope>
    <source>
        <strain>Durham</strain>
        <strain evidence="4">NC isolate 2 -- Noor lab</strain>
    </source>
</reference>
<dbReference type="GO" id="GO:0015629">
    <property type="term" value="C:actin cytoskeleton"/>
    <property type="evidence" value="ECO:0007669"/>
    <property type="project" value="TreeGrafter"/>
</dbReference>
<feature type="compositionally biased region" description="Polar residues" evidence="1">
    <location>
        <begin position="178"/>
        <end position="193"/>
    </location>
</feature>
<dbReference type="InterPro" id="IPR013606">
    <property type="entry name" value="I-BAR_dom"/>
</dbReference>
<accession>T1GN68</accession>
<dbReference type="GO" id="GO:0005543">
    <property type="term" value="F:phospholipid binding"/>
    <property type="evidence" value="ECO:0007669"/>
    <property type="project" value="TreeGrafter"/>
</dbReference>
<dbReference type="InterPro" id="IPR030127">
    <property type="entry name" value="MTSS1/MTSS2"/>
</dbReference>
<name>T1GN68_MEGSC</name>
<dbReference type="PANTHER" id="PTHR15708">
    <property type="entry name" value="ACTIN BUNDLING/MISSING IN METASTASIS-RELATED"/>
    <property type="match status" value="1"/>
</dbReference>
<protein>
    <recommendedName>
        <fullName evidence="2">IMD domain-containing protein</fullName>
    </recommendedName>
</protein>
<evidence type="ECO:0000313" key="3">
    <source>
        <dbReference type="EnsemblMetazoa" id="MESCA005011-PA"/>
    </source>
</evidence>
<feature type="domain" description="IMD" evidence="2">
    <location>
        <begin position="1"/>
        <end position="63"/>
    </location>
</feature>
<evidence type="ECO:0000259" key="2">
    <source>
        <dbReference type="PROSITE" id="PS51338"/>
    </source>
</evidence>
<dbReference type="EMBL" id="CAQQ02033716">
    <property type="status" value="NOT_ANNOTATED_CDS"/>
    <property type="molecule type" value="Genomic_DNA"/>
</dbReference>
<organism evidence="3 4">
    <name type="scientific">Megaselia scalaris</name>
    <name type="common">Humpbacked fly</name>
    <name type="synonym">Phora scalaris</name>
    <dbReference type="NCBI Taxonomy" id="36166"/>
    <lineage>
        <taxon>Eukaryota</taxon>
        <taxon>Metazoa</taxon>
        <taxon>Ecdysozoa</taxon>
        <taxon>Arthropoda</taxon>
        <taxon>Hexapoda</taxon>
        <taxon>Insecta</taxon>
        <taxon>Pterygota</taxon>
        <taxon>Neoptera</taxon>
        <taxon>Endopterygota</taxon>
        <taxon>Diptera</taxon>
        <taxon>Brachycera</taxon>
        <taxon>Muscomorpha</taxon>
        <taxon>Platypezoidea</taxon>
        <taxon>Phoridae</taxon>
        <taxon>Megaseliini</taxon>
        <taxon>Megaselia</taxon>
    </lineage>
</organism>
<dbReference type="STRING" id="36166.T1GN68"/>
<feature type="region of interest" description="Disordered" evidence="1">
    <location>
        <begin position="160"/>
        <end position="195"/>
    </location>
</feature>
<dbReference type="EnsemblMetazoa" id="MESCA005011-RA">
    <property type="protein sequence ID" value="MESCA005011-PA"/>
    <property type="gene ID" value="MESCA005011"/>
</dbReference>
<keyword evidence="4" id="KW-1185">Reference proteome</keyword>
<evidence type="ECO:0000313" key="4">
    <source>
        <dbReference type="Proteomes" id="UP000015102"/>
    </source>
</evidence>
<reference evidence="3" key="2">
    <citation type="submission" date="2015-06" db="UniProtKB">
        <authorList>
            <consortium name="EnsemblMetazoa"/>
        </authorList>
    </citation>
    <scope>IDENTIFICATION</scope>
</reference>
<dbReference type="AlphaFoldDB" id="T1GN68"/>
<dbReference type="HOGENOM" id="CLU_1242806_0_0_1"/>
<dbReference type="GO" id="GO:0007009">
    <property type="term" value="P:plasma membrane organization"/>
    <property type="evidence" value="ECO:0007669"/>
    <property type="project" value="InterPro"/>
</dbReference>
<dbReference type="SUPFAM" id="SSF103657">
    <property type="entry name" value="BAR/IMD domain-like"/>
    <property type="match status" value="1"/>
</dbReference>
<dbReference type="GO" id="GO:0009898">
    <property type="term" value="C:cytoplasmic side of plasma membrane"/>
    <property type="evidence" value="ECO:0007669"/>
    <property type="project" value="TreeGrafter"/>
</dbReference>